<feature type="region of interest" description="Disordered" evidence="7">
    <location>
        <begin position="520"/>
        <end position="550"/>
    </location>
</feature>
<dbReference type="InterPro" id="IPR009057">
    <property type="entry name" value="Homeodomain-like_sf"/>
</dbReference>
<evidence type="ECO:0000256" key="6">
    <source>
        <dbReference type="RuleBase" id="RU000682"/>
    </source>
</evidence>
<evidence type="ECO:0000256" key="7">
    <source>
        <dbReference type="SAM" id="MobiDB-lite"/>
    </source>
</evidence>
<dbReference type="PANTHER" id="PTHR24324:SF5">
    <property type="entry name" value="HEMATOPOIETICALLY-EXPRESSED HOMEOBOX PROTEIN HHEX"/>
    <property type="match status" value="1"/>
</dbReference>
<evidence type="ECO:0000313" key="9">
    <source>
        <dbReference type="EMBL" id="QBM85480.1"/>
    </source>
</evidence>
<feature type="DNA-binding region" description="Homeobox" evidence="5">
    <location>
        <begin position="5"/>
        <end position="64"/>
    </location>
</feature>
<dbReference type="GO" id="GO:0000978">
    <property type="term" value="F:RNA polymerase II cis-regulatory region sequence-specific DNA binding"/>
    <property type="evidence" value="ECO:0007669"/>
    <property type="project" value="TreeGrafter"/>
</dbReference>
<dbReference type="InterPro" id="IPR017970">
    <property type="entry name" value="Homeobox_CS"/>
</dbReference>
<organism evidence="9 10">
    <name type="scientific">Metschnikowia aff. pulcherrima</name>
    <dbReference type="NCBI Taxonomy" id="2163413"/>
    <lineage>
        <taxon>Eukaryota</taxon>
        <taxon>Fungi</taxon>
        <taxon>Dikarya</taxon>
        <taxon>Ascomycota</taxon>
        <taxon>Saccharomycotina</taxon>
        <taxon>Pichiomycetes</taxon>
        <taxon>Metschnikowiaceae</taxon>
        <taxon>Metschnikowia</taxon>
    </lineage>
</organism>
<dbReference type="Pfam" id="PF00046">
    <property type="entry name" value="Homeodomain"/>
    <property type="match status" value="1"/>
</dbReference>
<dbReference type="SUPFAM" id="SSF46689">
    <property type="entry name" value="Homeodomain-like"/>
    <property type="match status" value="1"/>
</dbReference>
<keyword evidence="4 5" id="KW-0539">Nucleus</keyword>
<keyword evidence="2 5" id="KW-0238">DNA-binding</keyword>
<feature type="compositionally biased region" description="Low complexity" evidence="7">
    <location>
        <begin position="77"/>
        <end position="88"/>
    </location>
</feature>
<keyword evidence="10" id="KW-1185">Reference proteome</keyword>
<dbReference type="InterPro" id="IPR001356">
    <property type="entry name" value="HD"/>
</dbReference>
<dbReference type="PROSITE" id="PS50071">
    <property type="entry name" value="HOMEOBOX_2"/>
    <property type="match status" value="1"/>
</dbReference>
<dbReference type="CDD" id="cd00086">
    <property type="entry name" value="homeodomain"/>
    <property type="match status" value="1"/>
</dbReference>
<dbReference type="SMART" id="SM00389">
    <property type="entry name" value="HOX"/>
    <property type="match status" value="1"/>
</dbReference>
<evidence type="ECO:0000256" key="1">
    <source>
        <dbReference type="ARBA" id="ARBA00004123"/>
    </source>
</evidence>
<feature type="compositionally biased region" description="Polar residues" evidence="7">
    <location>
        <begin position="521"/>
        <end position="535"/>
    </location>
</feature>
<keyword evidence="3 5" id="KW-0371">Homeobox</keyword>
<dbReference type="Gene3D" id="1.10.10.60">
    <property type="entry name" value="Homeodomain-like"/>
    <property type="match status" value="1"/>
</dbReference>
<name>A0A4P6XDJ6_9ASCO</name>
<dbReference type="AlphaFoldDB" id="A0A4P6XDJ6"/>
<dbReference type="PROSITE" id="PS00027">
    <property type="entry name" value="HOMEOBOX_1"/>
    <property type="match status" value="1"/>
</dbReference>
<dbReference type="Proteomes" id="UP000292447">
    <property type="component" value="Chromosome I"/>
</dbReference>
<dbReference type="EMBL" id="CP034456">
    <property type="protein sequence ID" value="QBM85480.1"/>
    <property type="molecule type" value="Genomic_DNA"/>
</dbReference>
<feature type="compositionally biased region" description="Basic and acidic residues" evidence="7">
    <location>
        <begin position="537"/>
        <end position="550"/>
    </location>
</feature>
<dbReference type="InterPro" id="IPR051000">
    <property type="entry name" value="Homeobox_DNA-bind_prot"/>
</dbReference>
<protein>
    <submittedName>
        <fullName evidence="9">Regulatory protein PHO2</fullName>
    </submittedName>
</protein>
<evidence type="ECO:0000259" key="8">
    <source>
        <dbReference type="PROSITE" id="PS50071"/>
    </source>
</evidence>
<dbReference type="PANTHER" id="PTHR24324">
    <property type="entry name" value="HOMEOBOX PROTEIN HHEX"/>
    <property type="match status" value="1"/>
</dbReference>
<evidence type="ECO:0000313" key="10">
    <source>
        <dbReference type="Proteomes" id="UP000292447"/>
    </source>
</evidence>
<evidence type="ECO:0000256" key="3">
    <source>
        <dbReference type="ARBA" id="ARBA00023155"/>
    </source>
</evidence>
<sequence>MAEESGLKRSRASGEVLDYLLREFEINQNPNPDQRKEISERTGMTEKAVRIWFQNRRAKLRKFERMGKPVKHASGVSPRGNGSGASSRSNLLTSLNVSALDQQAATPNELNDKYCFIDCSSLSVGTWQRIKSGQHDHQALKTSLINLSPFTLDQFMNTVDLMVILSKKNNEVNYFFAAISNNSKILFRIFYPISSIVSSSLLENQISKENSELRFQLSHTPKFSVYFFSGINANLNQWSICDDFSEAQQVSSAFYAPGGTSTPHVLVGSKSSLAFLNEFVRKQNQNQPSGYESAVHRLLDPNPAEGEETLGAPNVLHFSEEDKNNFALHPDSHDIDWHHSPREHQDYGLKGISPLGELGTRSHSPAISQHSSVNADTRFSTGLDVKGSDQLHQPGKKAEDEYNNIFTDTPDFFNAVDTPGNPHIPSHHSIRDHDNLINSPSTNVHSFVSSTNNNNDNIDSELQDNVREDSALKYAAPQFSLAMDQTNHTYISDTPQQLHHGFGVDIAGADFQAHDFLMDSPSMSHNAPTPGNVTNPAHEDQFIDYNGEAR</sequence>
<reference evidence="10" key="1">
    <citation type="submission" date="2019-03" db="EMBL/GenBank/DDBJ databases">
        <title>Snf2 controls pulcherriminic acid biosynthesis and connects pigmentation and antifungal activity of the yeast Metschnikowia pulcherrima.</title>
        <authorList>
            <person name="Gore-Lloyd D."/>
            <person name="Sumann I."/>
            <person name="Brachmann A.O."/>
            <person name="Schneeberger K."/>
            <person name="Ortiz-Merino R.A."/>
            <person name="Moreno-Beltran M."/>
            <person name="Schlaefli M."/>
            <person name="Kirner P."/>
            <person name="Santos Kron A."/>
            <person name="Wolfe K.H."/>
            <person name="Piel J."/>
            <person name="Ahrens C.H."/>
            <person name="Henk D."/>
            <person name="Freimoser F.M."/>
        </authorList>
    </citation>
    <scope>NUCLEOTIDE SEQUENCE [LARGE SCALE GENOMIC DNA]</scope>
    <source>
        <strain evidence="10">APC 1.2</strain>
    </source>
</reference>
<accession>A0A4P6XDJ6</accession>
<evidence type="ECO:0000256" key="5">
    <source>
        <dbReference type="PROSITE-ProRule" id="PRU00108"/>
    </source>
</evidence>
<dbReference type="GO" id="GO:0030154">
    <property type="term" value="P:cell differentiation"/>
    <property type="evidence" value="ECO:0007669"/>
    <property type="project" value="TreeGrafter"/>
</dbReference>
<feature type="region of interest" description="Disordered" evidence="7">
    <location>
        <begin position="67"/>
        <end position="88"/>
    </location>
</feature>
<proteinExistence type="predicted"/>
<gene>
    <name evidence="9" type="primary">MPUL0A00990</name>
    <name evidence="9" type="ORF">METSCH_A00990</name>
</gene>
<feature type="domain" description="Homeobox" evidence="8">
    <location>
        <begin position="3"/>
        <end position="63"/>
    </location>
</feature>
<evidence type="ECO:0000256" key="2">
    <source>
        <dbReference type="ARBA" id="ARBA00023125"/>
    </source>
</evidence>
<dbReference type="GO" id="GO:0005634">
    <property type="term" value="C:nucleus"/>
    <property type="evidence" value="ECO:0007669"/>
    <property type="project" value="UniProtKB-SubCell"/>
</dbReference>
<dbReference type="STRING" id="2163413.A0A4P6XDJ6"/>
<evidence type="ECO:0000256" key="4">
    <source>
        <dbReference type="ARBA" id="ARBA00023242"/>
    </source>
</evidence>
<dbReference type="GO" id="GO:0000981">
    <property type="term" value="F:DNA-binding transcription factor activity, RNA polymerase II-specific"/>
    <property type="evidence" value="ECO:0007669"/>
    <property type="project" value="InterPro"/>
</dbReference>
<comment type="subcellular location">
    <subcellularLocation>
        <location evidence="1 5 6">Nucleus</location>
    </subcellularLocation>
</comment>